<proteinExistence type="predicted"/>
<comment type="caution">
    <text evidence="2">The sequence shown here is derived from an EMBL/GenBank/DDBJ whole genome shotgun (WGS) entry which is preliminary data.</text>
</comment>
<accession>A0A815WRU9</accession>
<organism evidence="2 3">
    <name type="scientific">Adineta ricciae</name>
    <name type="common">Rotifer</name>
    <dbReference type="NCBI Taxonomy" id="249248"/>
    <lineage>
        <taxon>Eukaryota</taxon>
        <taxon>Metazoa</taxon>
        <taxon>Spiralia</taxon>
        <taxon>Gnathifera</taxon>
        <taxon>Rotifera</taxon>
        <taxon>Eurotatoria</taxon>
        <taxon>Bdelloidea</taxon>
        <taxon>Adinetida</taxon>
        <taxon>Adinetidae</taxon>
        <taxon>Adineta</taxon>
    </lineage>
</organism>
<gene>
    <name evidence="1" type="ORF">EDS130_LOCUS29244</name>
    <name evidence="2" type="ORF">XAT740_LOCUS42647</name>
</gene>
<name>A0A815WRU9_ADIRI</name>
<dbReference type="OrthoDB" id="9987476at2759"/>
<evidence type="ECO:0000313" key="1">
    <source>
        <dbReference type="EMBL" id="CAF1275297.1"/>
    </source>
</evidence>
<reference evidence="2" key="1">
    <citation type="submission" date="2021-02" db="EMBL/GenBank/DDBJ databases">
        <authorList>
            <person name="Nowell W R."/>
        </authorList>
    </citation>
    <scope>NUCLEOTIDE SEQUENCE</scope>
</reference>
<sequence length="284" mass="33331">MNSITLFGYNSIASHLARIFSSGGLQIYLYPSEHASSYSSPYFTVINDANDIPYLSSILINCQNDFHLVKKLVNSFPKEYKQRMAYVECSSTCRLNQLELFFEEMKFSFYLFMNLIELDTSTLIQPHFHLICSGDEVVYEKLLRQRHLSVKITLLYQTRSPFDAFYLCLLHRYSQAIHLLIYAEIMAILKAANEVYPGNLQYLFDWSYIKRPLMRQIILESSPSSFTCTTINDFQDLLECLIDYFPKQMFNHHLQQITYKLHGLISNLDSNQKQIPLFQLFTLY</sequence>
<evidence type="ECO:0000313" key="3">
    <source>
        <dbReference type="Proteomes" id="UP000663828"/>
    </source>
</evidence>
<dbReference type="Proteomes" id="UP000663828">
    <property type="component" value="Unassembled WGS sequence"/>
</dbReference>
<evidence type="ECO:0000313" key="2">
    <source>
        <dbReference type="EMBL" id="CAF1547729.1"/>
    </source>
</evidence>
<dbReference type="AlphaFoldDB" id="A0A815WRU9"/>
<dbReference type="EMBL" id="CAJNOJ010000196">
    <property type="protein sequence ID" value="CAF1275297.1"/>
    <property type="molecule type" value="Genomic_DNA"/>
</dbReference>
<dbReference type="Proteomes" id="UP000663852">
    <property type="component" value="Unassembled WGS sequence"/>
</dbReference>
<keyword evidence="3" id="KW-1185">Reference proteome</keyword>
<dbReference type="EMBL" id="CAJNOR010005142">
    <property type="protein sequence ID" value="CAF1547729.1"/>
    <property type="molecule type" value="Genomic_DNA"/>
</dbReference>
<protein>
    <submittedName>
        <fullName evidence="2">Uncharacterized protein</fullName>
    </submittedName>
</protein>